<feature type="domain" description="Thiamine pyrophosphate enzyme TPP-binding" evidence="3">
    <location>
        <begin position="376"/>
        <end position="512"/>
    </location>
</feature>
<keyword evidence="2" id="KW-0786">Thiamine pyrophosphate</keyword>
<dbReference type="EMBL" id="JAUSVX010000009">
    <property type="protein sequence ID" value="MDQ0471492.1"/>
    <property type="molecule type" value="Genomic_DNA"/>
</dbReference>
<proteinExistence type="inferred from homology"/>
<dbReference type="SUPFAM" id="SSF52518">
    <property type="entry name" value="Thiamin diphosphate-binding fold (THDP-binding)"/>
    <property type="match status" value="2"/>
</dbReference>
<name>A0ABU0JB37_9HYPH</name>
<evidence type="ECO:0000256" key="1">
    <source>
        <dbReference type="ARBA" id="ARBA00007812"/>
    </source>
</evidence>
<dbReference type="InterPro" id="IPR011766">
    <property type="entry name" value="TPP_enzyme_TPP-bd"/>
</dbReference>
<protein>
    <submittedName>
        <fullName evidence="5">Acetolactate synthase-1/2/3 large subunit</fullName>
        <ecNumber evidence="5">2.2.1.6</ecNumber>
    </submittedName>
</protein>
<evidence type="ECO:0000313" key="6">
    <source>
        <dbReference type="Proteomes" id="UP001242480"/>
    </source>
</evidence>
<dbReference type="CDD" id="cd07035">
    <property type="entry name" value="TPP_PYR_POX_like"/>
    <property type="match status" value="1"/>
</dbReference>
<dbReference type="RefSeq" id="WP_307276732.1">
    <property type="nucleotide sequence ID" value="NZ_JAUSVX010000009.1"/>
</dbReference>
<dbReference type="Pfam" id="PF02776">
    <property type="entry name" value="TPP_enzyme_N"/>
    <property type="match status" value="1"/>
</dbReference>
<comment type="caution">
    <text evidence="5">The sequence shown here is derived from an EMBL/GenBank/DDBJ whole genome shotgun (WGS) entry which is preliminary data.</text>
</comment>
<dbReference type="EC" id="2.2.1.6" evidence="5"/>
<evidence type="ECO:0000256" key="2">
    <source>
        <dbReference type="ARBA" id="ARBA00023052"/>
    </source>
</evidence>
<dbReference type="InterPro" id="IPR012001">
    <property type="entry name" value="Thiamin_PyroP_enz_TPP-bd_dom"/>
</dbReference>
<gene>
    <name evidence="5" type="ORF">QO011_004517</name>
</gene>
<comment type="similarity">
    <text evidence="1">Belongs to the TPP enzyme family.</text>
</comment>
<dbReference type="CDD" id="cd02002">
    <property type="entry name" value="TPP_BFDC"/>
    <property type="match status" value="1"/>
</dbReference>
<keyword evidence="6" id="KW-1185">Reference proteome</keyword>
<dbReference type="InterPro" id="IPR045229">
    <property type="entry name" value="TPP_enz"/>
</dbReference>
<dbReference type="Proteomes" id="UP001242480">
    <property type="component" value="Unassembled WGS sequence"/>
</dbReference>
<organism evidence="5 6">
    <name type="scientific">Labrys wisconsinensis</name>
    <dbReference type="NCBI Taxonomy" id="425677"/>
    <lineage>
        <taxon>Bacteria</taxon>
        <taxon>Pseudomonadati</taxon>
        <taxon>Pseudomonadota</taxon>
        <taxon>Alphaproteobacteria</taxon>
        <taxon>Hyphomicrobiales</taxon>
        <taxon>Xanthobacteraceae</taxon>
        <taxon>Labrys</taxon>
    </lineage>
</organism>
<dbReference type="PANTHER" id="PTHR18968:SF86">
    <property type="entry name" value="ACETOLACTATE SYNTHASE LARGE SUBUNIT ILVX-RELATED"/>
    <property type="match status" value="1"/>
</dbReference>
<dbReference type="Gene3D" id="3.40.50.970">
    <property type="match status" value="2"/>
</dbReference>
<keyword evidence="5" id="KW-0808">Transferase</keyword>
<feature type="domain" description="Thiamine pyrophosphate enzyme N-terminal TPP-binding" evidence="4">
    <location>
        <begin position="1"/>
        <end position="106"/>
    </location>
</feature>
<dbReference type="NCBIfam" id="NF005760">
    <property type="entry name" value="PRK07586.1"/>
    <property type="match status" value="1"/>
</dbReference>
<reference evidence="5 6" key="1">
    <citation type="submission" date="2023-07" db="EMBL/GenBank/DDBJ databases">
        <title>Genomic Encyclopedia of Type Strains, Phase IV (KMG-IV): sequencing the most valuable type-strain genomes for metagenomic binning, comparative biology and taxonomic classification.</title>
        <authorList>
            <person name="Goeker M."/>
        </authorList>
    </citation>
    <scope>NUCLEOTIDE SEQUENCE [LARGE SCALE GENOMIC DNA]</scope>
    <source>
        <strain evidence="5 6">DSM 19619</strain>
    </source>
</reference>
<evidence type="ECO:0000259" key="3">
    <source>
        <dbReference type="Pfam" id="PF02775"/>
    </source>
</evidence>
<sequence length="515" mass="52931">MNGADHLCDVLLAHGVDVCFANPGTSEMHFVAALDRRPQMRCILGLSEGVVTGAADGYGRMAGKPAATLLHTGPGLANGLANLHNARRARTPIVNVVGDHAAYHLHFDAPLTSDIESFARPVSHWLRRASGPDDVGPTARAACEAAVALPGVATVILPADAAWSAASTPPVEPHPPLGPVAADPGAIRAVAEAVRRAPGRVGMLLGGRAGHGEALAAAGRIARRHGIRLFGEVLIGRMERGRGHPPVTRIPYPIDLALAALADLDVLVLVDAPPPVAFFAYPGKPSRLTPGTCALLTLARPGEDAASALQGLADILGTGPAAGDGPAPAEAGTPGGALSEDAVAVILAQAMPEQAVICDEALTSARRFYALTQGAAPHDYLMNTGGAIGIGIPLACGAAVACPGRKTIALQADGSGLYTLQGLWTQAREALDVVTIVFANRAYAILQGEMRAVGVTRFGRNAERMLTLDEPALDWVALARGFGVEAARASTCEAFRDVLGAALKRPGPFLIEAVL</sequence>
<evidence type="ECO:0000313" key="5">
    <source>
        <dbReference type="EMBL" id="MDQ0471492.1"/>
    </source>
</evidence>
<dbReference type="GO" id="GO:0003984">
    <property type="term" value="F:acetolactate synthase activity"/>
    <property type="evidence" value="ECO:0007669"/>
    <property type="project" value="UniProtKB-EC"/>
</dbReference>
<evidence type="ECO:0000259" key="4">
    <source>
        <dbReference type="Pfam" id="PF02776"/>
    </source>
</evidence>
<dbReference type="Pfam" id="PF02775">
    <property type="entry name" value="TPP_enzyme_C"/>
    <property type="match status" value="1"/>
</dbReference>
<accession>A0ABU0JB37</accession>
<dbReference type="PANTHER" id="PTHR18968">
    <property type="entry name" value="THIAMINE PYROPHOSPHATE ENZYMES"/>
    <property type="match status" value="1"/>
</dbReference>
<dbReference type="InterPro" id="IPR029061">
    <property type="entry name" value="THDP-binding"/>
</dbReference>